<proteinExistence type="predicted"/>
<dbReference type="InterPro" id="IPR013211">
    <property type="entry name" value="LVIVD"/>
</dbReference>
<accession>A0ABR6VWL8</accession>
<dbReference type="Pfam" id="PF08309">
    <property type="entry name" value="LVIVD"/>
    <property type="match status" value="3"/>
</dbReference>
<gene>
    <name evidence="1" type="ORF">H7U12_18005</name>
</gene>
<evidence type="ECO:0008006" key="3">
    <source>
        <dbReference type="Google" id="ProtNLM"/>
    </source>
</evidence>
<dbReference type="Proteomes" id="UP000659698">
    <property type="component" value="Unassembled WGS sequence"/>
</dbReference>
<dbReference type="SUPFAM" id="SSF50969">
    <property type="entry name" value="YVTN repeat-like/Quinoprotein amine dehydrogenase"/>
    <property type="match status" value="1"/>
</dbReference>
<dbReference type="RefSeq" id="WP_186640625.1">
    <property type="nucleotide sequence ID" value="NZ_JACOAF010000042.1"/>
</dbReference>
<evidence type="ECO:0000313" key="1">
    <source>
        <dbReference type="EMBL" id="MBC3541594.1"/>
    </source>
</evidence>
<reference evidence="1 2" key="1">
    <citation type="journal article" date="2019" name="Int. J. Syst. Evol. Microbiol.">
        <title>Rufibacter sediminis sp. nov., isolated from freshwater lake sediment.</title>
        <authorList>
            <person name="Qu J.H."/>
            <person name="Zhang L.J."/>
            <person name="Fu Y.H."/>
            <person name="Li H.F."/>
        </authorList>
    </citation>
    <scope>NUCLEOTIDE SEQUENCE [LARGE SCALE GENOMIC DNA]</scope>
    <source>
        <strain evidence="1 2">H-1</strain>
    </source>
</reference>
<comment type="caution">
    <text evidence="1">The sequence shown here is derived from an EMBL/GenBank/DDBJ whole genome shotgun (WGS) entry which is preliminary data.</text>
</comment>
<name>A0ABR6VWL8_9BACT</name>
<evidence type="ECO:0000313" key="2">
    <source>
        <dbReference type="Proteomes" id="UP000659698"/>
    </source>
</evidence>
<sequence length="415" mass="45130">MLVLAGLFLGSCTDDCQSTITYTTYEPVYMTKTELRSSVQVEPARALQKPGKIYSYGHYLFVNEQQAGIHIIDNSNPAAPQRLSFISIPGNVDMAVKGNTLYADNYIDLLVLDISNPKAVTLVRRVEDILSVNNTPAALQAETFIATYQEKVVTEPYQGTDCDGNAQPVLFADGIGNGAFQSSAAMPRGAAPSGKGGSMARFTITEDHLYTVSNSSMQLFDISQETNPQKGALIQLGWGIETIFPYQDKLFIGSTTGMHIYDNRNPANPVRLSTYAHVRSCDPVVVEGNLAWVTLRSGNACAGFTNQLDVIDISNPASPQLVKTYPMQHPHGLGIDASTLFLCEGAFGLKVFNIKDPLKVADNLLKHIKDIHAYDVIPLGDILLMIGDDGLYQYDYSNPAALKLISKIPVTPAQT</sequence>
<dbReference type="InterPro" id="IPR011044">
    <property type="entry name" value="Quino_amine_DH_bsu"/>
</dbReference>
<keyword evidence="2" id="KW-1185">Reference proteome</keyword>
<organism evidence="1 2">
    <name type="scientific">Rufibacter sediminis</name>
    <dbReference type="NCBI Taxonomy" id="2762756"/>
    <lineage>
        <taxon>Bacteria</taxon>
        <taxon>Pseudomonadati</taxon>
        <taxon>Bacteroidota</taxon>
        <taxon>Cytophagia</taxon>
        <taxon>Cytophagales</taxon>
        <taxon>Hymenobacteraceae</taxon>
        <taxon>Rufibacter</taxon>
    </lineage>
</organism>
<dbReference type="EMBL" id="JACOAF010000042">
    <property type="protein sequence ID" value="MBC3541594.1"/>
    <property type="molecule type" value="Genomic_DNA"/>
</dbReference>
<protein>
    <recommendedName>
        <fullName evidence="3">LVIVD repeat-containing protein</fullName>
    </recommendedName>
</protein>